<evidence type="ECO:0000313" key="5">
    <source>
        <dbReference type="Proteomes" id="UP000076154"/>
    </source>
</evidence>
<feature type="domain" description="DUF6699" evidence="3">
    <location>
        <begin position="987"/>
        <end position="1120"/>
    </location>
</feature>
<feature type="compositionally biased region" description="Polar residues" evidence="1">
    <location>
        <begin position="254"/>
        <end position="269"/>
    </location>
</feature>
<dbReference type="EMBL" id="LUEZ02000124">
    <property type="protein sequence ID" value="RDB16437.1"/>
    <property type="molecule type" value="Genomic_DNA"/>
</dbReference>
<name>A0A369J759_HYPMA</name>
<reference evidence="4" key="1">
    <citation type="submission" date="2018-04" db="EMBL/GenBank/DDBJ databases">
        <title>Whole genome sequencing of Hypsizygus marmoreus.</title>
        <authorList>
            <person name="Choi I.-G."/>
            <person name="Min B."/>
            <person name="Kim J.-G."/>
            <person name="Kim S."/>
            <person name="Oh Y.-L."/>
            <person name="Kong W.-S."/>
            <person name="Park H."/>
            <person name="Jeong J."/>
            <person name="Song E.-S."/>
        </authorList>
    </citation>
    <scope>NUCLEOTIDE SEQUENCE [LARGE SCALE GENOMIC DNA]</scope>
    <source>
        <strain evidence="4">51987-8</strain>
    </source>
</reference>
<dbReference type="STRING" id="39966.A0A369J759"/>
<feature type="region of interest" description="Disordered" evidence="1">
    <location>
        <begin position="88"/>
        <end position="223"/>
    </location>
</feature>
<sequence length="1152" mass="127623">MADFHLGQVNAPLEANAIFTMQNDVAHEKEPTDVNNCDRASNSAHPMDDSGVNNPVDSGAHHPGPLYSPDHAQSHAIEEPAFYHNMRERIPSPYGTPTKSPLDIPMNLFDSLESGNSTPTHAIVSLSGPHDESASTLQEIQVDESSSPQKSTQQPPADVLPSTQIPEPRPLGASPSPRPGPPASFIPIFNPGSSAVHSPRPFIPPIPPSLHNSTPRHNPAHLPNQREQKEGYIAGNPFQSSIPRVSAEALPSVAQPSPHTNGASTHKQSFNAKSFGNDLAIKLDNGLRQIYHSIFLRIPMFYFTRVTRIFKEARLSADDLTKKVIDSLVVQQTPGQRLHANAYFVDINDSRVSSLKTLWESFIDALMREWKTINIISVLLLSAIIGTLQIDAAFSDPLVRNTALMSLICALMSLLYGGMYIIRFTSMRRVHKAVEWAREGESTSTAIFWNVWVLLAMPAIWLSWSLILYVISIMTFVWRVDSNSQNATGISPRAELGARIAISCILFLGLVYLALIISTLKRYGEQMDNAWKKKIQLEAVKRNVNVRFTPPQAQVHNFAQISTSYSAQWPENEEVHSIQQYPQYTGPWGFPVPENYPVTFHQALEVVQFSASGPEAFQMPRTIRTRGIHDHIWRGFTHHLSLAWNGPTPSGSITRTDFERQEDLLEVVNIWNTTSFSQFNFEAHLCRTYRIEASQILFAVYLTDHNTEAPSTAVRFGPIPQGLRKIDIYELHSDAPLLVTSLFAPGFHPSGHPYHAKEIPITPKDGDSQSGESDQSSIVDFSVQSPSTASPMTPTTGQQSPQTFNHFGSMVHATRDETSLTHVLPFAKLSTDVKREGSNAIRDGATAVATLPKATDMTKADADDSDQAEIQIVETSTVHVPSDFRLSAPKPRVKFSPVTREIGLPDEDSAQRPRHREIPKPTSVIVKNKMSPSDPGVRYVHDAGPSIQTVQSWDHERTPKQKLESLPELLLHGVLRYRPNNPHVVYSDLRMNPGDSGCRPCPEAELISSATTPTTHELVLHSPVLPYPMKIRPGVPGGVTVYDVISNLWEQLNEIVSSSELERLSKSKLGEVMETQQARLALLEEIPGLKVQWKDGLTAVRKVDFLHSDVAFEGLVETGDGIWEVKTGKKREYVSIPDRLNRVPRASGSASS</sequence>
<feature type="transmembrane region" description="Helical" evidence="2">
    <location>
        <begin position="447"/>
        <end position="478"/>
    </location>
</feature>
<feature type="compositionally biased region" description="Low complexity" evidence="1">
    <location>
        <begin position="768"/>
        <end position="777"/>
    </location>
</feature>
<feature type="compositionally biased region" description="Low complexity" evidence="1">
    <location>
        <begin position="145"/>
        <end position="156"/>
    </location>
</feature>
<keyword evidence="2" id="KW-0812">Transmembrane</keyword>
<feature type="region of interest" description="Disordered" evidence="1">
    <location>
        <begin position="246"/>
        <end position="269"/>
    </location>
</feature>
<feature type="region of interest" description="Disordered" evidence="1">
    <location>
        <begin position="754"/>
        <end position="779"/>
    </location>
</feature>
<feature type="region of interest" description="Disordered" evidence="1">
    <location>
        <begin position="784"/>
        <end position="803"/>
    </location>
</feature>
<dbReference type="InParanoid" id="A0A369J759"/>
<gene>
    <name evidence="4" type="ORF">Hypma_002758</name>
</gene>
<organism evidence="4 5">
    <name type="scientific">Hypsizygus marmoreus</name>
    <name type="common">White beech mushroom</name>
    <name type="synonym">Agaricus marmoreus</name>
    <dbReference type="NCBI Taxonomy" id="39966"/>
    <lineage>
        <taxon>Eukaryota</taxon>
        <taxon>Fungi</taxon>
        <taxon>Dikarya</taxon>
        <taxon>Basidiomycota</taxon>
        <taxon>Agaricomycotina</taxon>
        <taxon>Agaricomycetes</taxon>
        <taxon>Agaricomycetidae</taxon>
        <taxon>Agaricales</taxon>
        <taxon>Tricholomatineae</taxon>
        <taxon>Lyophyllaceae</taxon>
        <taxon>Hypsizygus</taxon>
    </lineage>
</organism>
<dbReference type="InterPro" id="IPR046522">
    <property type="entry name" value="DUF6699"/>
</dbReference>
<feature type="transmembrane region" description="Helical" evidence="2">
    <location>
        <begin position="402"/>
        <end position="422"/>
    </location>
</feature>
<comment type="caution">
    <text evidence="4">The sequence shown here is derived from an EMBL/GenBank/DDBJ whole genome shotgun (WGS) entry which is preliminary data.</text>
</comment>
<evidence type="ECO:0000256" key="1">
    <source>
        <dbReference type="SAM" id="MobiDB-lite"/>
    </source>
</evidence>
<keyword evidence="2" id="KW-0472">Membrane</keyword>
<dbReference type="Pfam" id="PF20415">
    <property type="entry name" value="DUF6699"/>
    <property type="match status" value="1"/>
</dbReference>
<feature type="transmembrane region" description="Helical" evidence="2">
    <location>
        <begin position="372"/>
        <end position="390"/>
    </location>
</feature>
<dbReference type="Proteomes" id="UP000076154">
    <property type="component" value="Unassembled WGS sequence"/>
</dbReference>
<evidence type="ECO:0000259" key="3">
    <source>
        <dbReference type="Pfam" id="PF20415"/>
    </source>
</evidence>
<feature type="compositionally biased region" description="Polar residues" evidence="1">
    <location>
        <begin position="33"/>
        <end position="44"/>
    </location>
</feature>
<feature type="region of interest" description="Disordered" evidence="1">
    <location>
        <begin position="31"/>
        <end position="71"/>
    </location>
</feature>
<feature type="compositionally biased region" description="Low complexity" evidence="1">
    <location>
        <begin position="785"/>
        <end position="796"/>
    </location>
</feature>
<accession>A0A369J759</accession>
<keyword evidence="2" id="KW-1133">Transmembrane helix</keyword>
<feature type="transmembrane region" description="Helical" evidence="2">
    <location>
        <begin position="498"/>
        <end position="517"/>
    </location>
</feature>
<keyword evidence="5" id="KW-1185">Reference proteome</keyword>
<proteinExistence type="predicted"/>
<protein>
    <recommendedName>
        <fullName evidence="3">DUF6699 domain-containing protein</fullName>
    </recommendedName>
</protein>
<evidence type="ECO:0000313" key="4">
    <source>
        <dbReference type="EMBL" id="RDB16437.1"/>
    </source>
</evidence>
<evidence type="ECO:0000256" key="2">
    <source>
        <dbReference type="SAM" id="Phobius"/>
    </source>
</evidence>
<dbReference type="AlphaFoldDB" id="A0A369J759"/>
<dbReference type="OrthoDB" id="3062801at2759"/>